<dbReference type="AlphaFoldDB" id="A0A8H4Q9T4"/>
<feature type="compositionally biased region" description="Basic and acidic residues" evidence="1">
    <location>
        <begin position="1"/>
        <end position="10"/>
    </location>
</feature>
<evidence type="ECO:0000313" key="3">
    <source>
        <dbReference type="EMBL" id="KAF4591769.1"/>
    </source>
</evidence>
<keyword evidence="4" id="KW-1185">Reference proteome</keyword>
<dbReference type="GO" id="GO:0005634">
    <property type="term" value="C:nucleus"/>
    <property type="evidence" value="ECO:0007669"/>
    <property type="project" value="TreeGrafter"/>
</dbReference>
<dbReference type="EMBL" id="JAACLJ010000002">
    <property type="protein sequence ID" value="KAF4591769.1"/>
    <property type="molecule type" value="Genomic_DNA"/>
</dbReference>
<evidence type="ECO:0000313" key="4">
    <source>
        <dbReference type="Proteomes" id="UP000562929"/>
    </source>
</evidence>
<name>A0A8H4Q9T4_9HYPO</name>
<dbReference type="OrthoDB" id="427711at2759"/>
<evidence type="ECO:0000259" key="2">
    <source>
        <dbReference type="PROSITE" id="PS50172"/>
    </source>
</evidence>
<dbReference type="GO" id="GO:0042276">
    <property type="term" value="P:error-prone translesion synthesis"/>
    <property type="evidence" value="ECO:0007669"/>
    <property type="project" value="TreeGrafter"/>
</dbReference>
<dbReference type="GO" id="GO:0017125">
    <property type="term" value="F:deoxycytidyl transferase activity"/>
    <property type="evidence" value="ECO:0007669"/>
    <property type="project" value="TreeGrafter"/>
</dbReference>
<accession>A0A8H4Q9T4</accession>
<gene>
    <name evidence="3" type="ORF">GQ602_002068</name>
</gene>
<reference evidence="3 4" key="1">
    <citation type="journal article" date="2020" name="G3 (Bethesda)">
        <title>Genetic Underpinnings of Host Manipulation by Ophiocordyceps as Revealed by Comparative Transcriptomics.</title>
        <authorList>
            <person name="Will I."/>
            <person name="Das B."/>
            <person name="Trinh T."/>
            <person name="Brachmann A."/>
            <person name="Ohm R.A."/>
            <person name="de Bekker C."/>
        </authorList>
    </citation>
    <scope>NUCLEOTIDE SEQUENCE [LARGE SCALE GENOMIC DNA]</scope>
    <source>
        <strain evidence="3 4">EC05</strain>
    </source>
</reference>
<comment type="caution">
    <text evidence="3">The sequence shown here is derived from an EMBL/GenBank/DDBJ whole genome shotgun (WGS) entry which is preliminary data.</text>
</comment>
<sequence>MPSHAPRHDPWTTCSTGHQRAPNRSRPRLPTPLNTQLAPVNAQSTIFAGVVAYIDGSTAPLVSDHRLRTLLVSHGARLANRLARSVVTHVVLSPARAGRTVLAAGKIEAEGRRRRVAGVRYVDARWVLESVEVGRRLPETRFAAAVGSMPVLRFATPS</sequence>
<dbReference type="PANTHER" id="PTHR45990">
    <property type="entry name" value="DNA REPAIR PROTEIN REV1"/>
    <property type="match status" value="1"/>
</dbReference>
<dbReference type="InterPro" id="IPR001357">
    <property type="entry name" value="BRCT_dom"/>
</dbReference>
<evidence type="ECO:0000256" key="1">
    <source>
        <dbReference type="SAM" id="MobiDB-lite"/>
    </source>
</evidence>
<feature type="region of interest" description="Disordered" evidence="1">
    <location>
        <begin position="1"/>
        <end position="34"/>
    </location>
</feature>
<dbReference type="SUPFAM" id="SSF52113">
    <property type="entry name" value="BRCT domain"/>
    <property type="match status" value="1"/>
</dbReference>
<feature type="domain" description="BRCT" evidence="2">
    <location>
        <begin position="42"/>
        <end position="144"/>
    </location>
</feature>
<protein>
    <submittedName>
        <fullName evidence="3">Brct domain containing protein</fullName>
    </submittedName>
</protein>
<dbReference type="PANTHER" id="PTHR45990:SF1">
    <property type="entry name" value="DNA REPAIR PROTEIN REV1"/>
    <property type="match status" value="1"/>
</dbReference>
<dbReference type="Proteomes" id="UP000562929">
    <property type="component" value="Unassembled WGS sequence"/>
</dbReference>
<dbReference type="GO" id="GO:0070987">
    <property type="term" value="P:error-free translesion synthesis"/>
    <property type="evidence" value="ECO:0007669"/>
    <property type="project" value="TreeGrafter"/>
</dbReference>
<dbReference type="PROSITE" id="PS50172">
    <property type="entry name" value="BRCT"/>
    <property type="match status" value="1"/>
</dbReference>
<dbReference type="InterPro" id="IPR036420">
    <property type="entry name" value="BRCT_dom_sf"/>
</dbReference>
<organism evidence="3 4">
    <name type="scientific">Ophiocordyceps camponoti-floridani</name>
    <dbReference type="NCBI Taxonomy" id="2030778"/>
    <lineage>
        <taxon>Eukaryota</taxon>
        <taxon>Fungi</taxon>
        <taxon>Dikarya</taxon>
        <taxon>Ascomycota</taxon>
        <taxon>Pezizomycotina</taxon>
        <taxon>Sordariomycetes</taxon>
        <taxon>Hypocreomycetidae</taxon>
        <taxon>Hypocreales</taxon>
        <taxon>Ophiocordycipitaceae</taxon>
        <taxon>Ophiocordyceps</taxon>
    </lineage>
</organism>
<dbReference type="GO" id="GO:0003887">
    <property type="term" value="F:DNA-directed DNA polymerase activity"/>
    <property type="evidence" value="ECO:0007669"/>
    <property type="project" value="TreeGrafter"/>
</dbReference>
<dbReference type="Gene3D" id="3.40.50.10190">
    <property type="entry name" value="BRCT domain"/>
    <property type="match status" value="1"/>
</dbReference>
<proteinExistence type="predicted"/>